<keyword evidence="4" id="KW-1185">Reference proteome</keyword>
<evidence type="ECO:0000256" key="1">
    <source>
        <dbReference type="SAM" id="MobiDB-lite"/>
    </source>
</evidence>
<evidence type="ECO:0000259" key="2">
    <source>
        <dbReference type="Pfam" id="PF24750"/>
    </source>
</evidence>
<feature type="compositionally biased region" description="Pro residues" evidence="1">
    <location>
        <begin position="1"/>
        <end position="11"/>
    </location>
</feature>
<feature type="region of interest" description="Disordered" evidence="1">
    <location>
        <begin position="1"/>
        <end position="20"/>
    </location>
</feature>
<reference evidence="3" key="1">
    <citation type="submission" date="2020-01" db="EMBL/GenBank/DDBJ databases">
        <authorList>
            <person name="Mishra B."/>
        </authorList>
    </citation>
    <scope>NUCLEOTIDE SEQUENCE [LARGE SCALE GENOMIC DNA]</scope>
</reference>
<protein>
    <recommendedName>
        <fullName evidence="2">F-box protein At3g26010-like beta-propeller domain-containing protein</fullName>
    </recommendedName>
</protein>
<accession>A0A6D2JXT1</accession>
<sequence length="117" mass="12731">MPPIPPMPAPAPADSLSSLGSSTTTASVVVNKDDTLNNNNKVSCFIIRSRILRGHSSLISRDSRKEVVAHYGCETWGLTRPQGSCISSFYTEIFKSKKEEAIVLAYTDVGLILFTLI</sequence>
<feature type="domain" description="F-box protein At3g26010-like beta-propeller" evidence="2">
    <location>
        <begin position="57"/>
        <end position="114"/>
    </location>
</feature>
<organism evidence="3 4">
    <name type="scientific">Microthlaspi erraticum</name>
    <dbReference type="NCBI Taxonomy" id="1685480"/>
    <lineage>
        <taxon>Eukaryota</taxon>
        <taxon>Viridiplantae</taxon>
        <taxon>Streptophyta</taxon>
        <taxon>Embryophyta</taxon>
        <taxon>Tracheophyta</taxon>
        <taxon>Spermatophyta</taxon>
        <taxon>Magnoliopsida</taxon>
        <taxon>eudicotyledons</taxon>
        <taxon>Gunneridae</taxon>
        <taxon>Pentapetalae</taxon>
        <taxon>rosids</taxon>
        <taxon>malvids</taxon>
        <taxon>Brassicales</taxon>
        <taxon>Brassicaceae</taxon>
        <taxon>Coluteocarpeae</taxon>
        <taxon>Microthlaspi</taxon>
    </lineage>
</organism>
<dbReference type="EMBL" id="CACVBM020001329">
    <property type="protein sequence ID" value="CAA7045719.1"/>
    <property type="molecule type" value="Genomic_DNA"/>
</dbReference>
<gene>
    <name evidence="3" type="ORF">MERR_LOCUS32954</name>
</gene>
<dbReference type="Pfam" id="PF24750">
    <property type="entry name" value="b-prop_At3g26010-like"/>
    <property type="match status" value="1"/>
</dbReference>
<evidence type="ECO:0000313" key="4">
    <source>
        <dbReference type="Proteomes" id="UP000467841"/>
    </source>
</evidence>
<name>A0A6D2JXT1_9BRAS</name>
<comment type="caution">
    <text evidence="3">The sequence shown here is derived from an EMBL/GenBank/DDBJ whole genome shotgun (WGS) entry which is preliminary data.</text>
</comment>
<dbReference type="OrthoDB" id="1073084at2759"/>
<dbReference type="Proteomes" id="UP000467841">
    <property type="component" value="Unassembled WGS sequence"/>
</dbReference>
<proteinExistence type="predicted"/>
<dbReference type="AlphaFoldDB" id="A0A6D2JXT1"/>
<evidence type="ECO:0000313" key="3">
    <source>
        <dbReference type="EMBL" id="CAA7045719.1"/>
    </source>
</evidence>
<dbReference type="InterPro" id="IPR056592">
    <property type="entry name" value="Beta-prop_At3g26010-like"/>
</dbReference>